<gene>
    <name evidence="1" type="ORF">POCTA_138.1.T0600219</name>
</gene>
<protein>
    <submittedName>
        <fullName evidence="1">Uncharacterized protein</fullName>
    </submittedName>
</protein>
<dbReference type="OrthoDB" id="304493at2759"/>
<name>A0A8S1V866_PAROT</name>
<dbReference type="OMA" id="DYPEMIL"/>
<dbReference type="EMBL" id="CAJJDP010000059">
    <property type="protein sequence ID" value="CAD8172643.1"/>
    <property type="molecule type" value="Genomic_DNA"/>
</dbReference>
<sequence>MQADLLPTENEQDLKNDSLGGLLKNFIGFIIMNKIKKQLLYTNNIQTIDRLLRFNINESIAIKHLSNLSLATKYTLLKKGSVELQQLILMDIANTSIPQNYTIGQLFTKLLNNILSFGIKTDQPQYKTNLLEHLSLQQKIKLFCKNHHKYFNDNIRDQILEDIENSTPINVQTRYLLKWLYLQDDNTYQQYHPLIINIVLNQQNGELNYQSHKYISLLYEKLLQSQFENVKLFLKVYRDLAQQFMMSKNSRNRILLKLQLNKQLELNFLLNQIEQDCQKYQDLESLDHIKFYLNYQGNLEWLLKQIITKKFINHIHKTEVLELINHIIKTNSCAQYYSQLFDQIMDAFEPEEVFYHELSQIFHFLLIVKDYPEMILVQLFRIFADKHILFNPQEFSAIVLLVNQFQEVNIQDQHQTYQISIYDELRDYYLKNSLSMTKEVHQIFIRQTTNKLG</sequence>
<reference evidence="1" key="1">
    <citation type="submission" date="2021-01" db="EMBL/GenBank/DDBJ databases">
        <authorList>
            <consortium name="Genoscope - CEA"/>
            <person name="William W."/>
        </authorList>
    </citation>
    <scope>NUCLEOTIDE SEQUENCE</scope>
</reference>
<dbReference type="AlphaFoldDB" id="A0A8S1V866"/>
<accession>A0A8S1V866</accession>
<evidence type="ECO:0000313" key="1">
    <source>
        <dbReference type="EMBL" id="CAD8172643.1"/>
    </source>
</evidence>
<proteinExistence type="predicted"/>
<organism evidence="1 2">
    <name type="scientific">Paramecium octaurelia</name>
    <dbReference type="NCBI Taxonomy" id="43137"/>
    <lineage>
        <taxon>Eukaryota</taxon>
        <taxon>Sar</taxon>
        <taxon>Alveolata</taxon>
        <taxon>Ciliophora</taxon>
        <taxon>Intramacronucleata</taxon>
        <taxon>Oligohymenophorea</taxon>
        <taxon>Peniculida</taxon>
        <taxon>Parameciidae</taxon>
        <taxon>Paramecium</taxon>
    </lineage>
</organism>
<keyword evidence="2" id="KW-1185">Reference proteome</keyword>
<dbReference type="Proteomes" id="UP000683925">
    <property type="component" value="Unassembled WGS sequence"/>
</dbReference>
<comment type="caution">
    <text evidence="1">The sequence shown here is derived from an EMBL/GenBank/DDBJ whole genome shotgun (WGS) entry which is preliminary data.</text>
</comment>
<evidence type="ECO:0000313" key="2">
    <source>
        <dbReference type="Proteomes" id="UP000683925"/>
    </source>
</evidence>